<dbReference type="HOGENOM" id="CLU_2108368_0_0_1"/>
<protein>
    <submittedName>
        <fullName evidence="2">Uncharacterized protein</fullName>
    </submittedName>
</protein>
<proteinExistence type="predicted"/>
<evidence type="ECO:0000313" key="2">
    <source>
        <dbReference type="EMBL" id="EER43406.1"/>
    </source>
</evidence>
<name>C6HAS3_AJECH</name>
<feature type="compositionally biased region" description="Basic residues" evidence="1">
    <location>
        <begin position="87"/>
        <end position="108"/>
    </location>
</feature>
<sequence>MAGTTMQELVQFLLKLAGSLAPFISPSSSCRLHKYDAVNENVVQTKGLRVLPAVARIEEDRLHGEFLLPYIYVLFSWIKKFACRGGRGARAKKRRGATKAKGNSRKVRANASRGG</sequence>
<evidence type="ECO:0000256" key="1">
    <source>
        <dbReference type="SAM" id="MobiDB-lite"/>
    </source>
</evidence>
<dbReference type="EMBL" id="GG692421">
    <property type="protein sequence ID" value="EER43406.1"/>
    <property type="molecule type" value="Genomic_DNA"/>
</dbReference>
<dbReference type="VEuPathDB" id="FungiDB:HCDG_03304"/>
<dbReference type="Proteomes" id="UP000002624">
    <property type="component" value="Unassembled WGS sequence"/>
</dbReference>
<feature type="region of interest" description="Disordered" evidence="1">
    <location>
        <begin position="86"/>
        <end position="115"/>
    </location>
</feature>
<accession>C6HAS3</accession>
<organism evidence="2 3">
    <name type="scientific">Ajellomyces capsulatus (strain H143)</name>
    <name type="common">Darling's disease fungus</name>
    <name type="synonym">Histoplasma capsulatum</name>
    <dbReference type="NCBI Taxonomy" id="544712"/>
    <lineage>
        <taxon>Eukaryota</taxon>
        <taxon>Fungi</taxon>
        <taxon>Dikarya</taxon>
        <taxon>Ascomycota</taxon>
        <taxon>Pezizomycotina</taxon>
        <taxon>Eurotiomycetes</taxon>
        <taxon>Eurotiomycetidae</taxon>
        <taxon>Onygenales</taxon>
        <taxon>Ajellomycetaceae</taxon>
        <taxon>Histoplasma</taxon>
    </lineage>
</organism>
<evidence type="ECO:0000313" key="3">
    <source>
        <dbReference type="Proteomes" id="UP000002624"/>
    </source>
</evidence>
<gene>
    <name evidence="2" type="ORF">HCDG_03304</name>
</gene>
<reference evidence="3" key="1">
    <citation type="submission" date="2009-05" db="EMBL/GenBank/DDBJ databases">
        <title>The genome sequence of Ajellomyces capsulatus strain H143.</title>
        <authorList>
            <person name="Champion M."/>
            <person name="Cuomo C.A."/>
            <person name="Ma L.-J."/>
            <person name="Henn M.R."/>
            <person name="Sil A."/>
            <person name="Goldman B."/>
            <person name="Young S.K."/>
            <person name="Kodira C.D."/>
            <person name="Zeng Q."/>
            <person name="Koehrsen M."/>
            <person name="Alvarado L."/>
            <person name="Berlin A.M."/>
            <person name="Borenstein D."/>
            <person name="Chen Z."/>
            <person name="Engels R."/>
            <person name="Freedman E."/>
            <person name="Gellesch M."/>
            <person name="Goldberg J."/>
            <person name="Griggs A."/>
            <person name="Gujja S."/>
            <person name="Heiman D.I."/>
            <person name="Hepburn T.A."/>
            <person name="Howarth C."/>
            <person name="Jen D."/>
            <person name="Larson L."/>
            <person name="Lewis B."/>
            <person name="Mehta T."/>
            <person name="Park D."/>
            <person name="Pearson M."/>
            <person name="Roberts A."/>
            <person name="Saif S."/>
            <person name="Shea T.D."/>
            <person name="Shenoy N."/>
            <person name="Sisk P."/>
            <person name="Stolte C."/>
            <person name="Sykes S."/>
            <person name="Walk T."/>
            <person name="White J."/>
            <person name="Yandava C."/>
            <person name="Klein B."/>
            <person name="McEwen J.G."/>
            <person name="Puccia R."/>
            <person name="Goldman G.H."/>
            <person name="Felipe M.S."/>
            <person name="Nino-Vega G."/>
            <person name="San-Blas G."/>
            <person name="Taylor J.W."/>
            <person name="Mendoza L."/>
            <person name="Galagan J.E."/>
            <person name="Nusbaum C."/>
            <person name="Birren B.W."/>
        </authorList>
    </citation>
    <scope>NUCLEOTIDE SEQUENCE [LARGE SCALE GENOMIC DNA]</scope>
    <source>
        <strain evidence="3">H143</strain>
    </source>
</reference>
<dbReference type="AlphaFoldDB" id="C6HAS3"/>